<feature type="region of interest" description="Disordered" evidence="1">
    <location>
        <begin position="1"/>
        <end position="38"/>
    </location>
</feature>
<feature type="transmembrane region" description="Helical" evidence="2">
    <location>
        <begin position="105"/>
        <end position="125"/>
    </location>
</feature>
<dbReference type="InterPro" id="IPR012652">
    <property type="entry name" value="ThiW"/>
</dbReference>
<reference evidence="3 4" key="1">
    <citation type="journal article" date="2024" name="Front. Microbiol.">
        <title>Novel thermophilic genera Geochorda gen. nov. and Carboxydochorda gen. nov. from the deep terrestrial subsurface reveal the ecophysiological diversity in the class Limnochordia.</title>
        <authorList>
            <person name="Karnachuk O.V."/>
            <person name="Lukina A.P."/>
            <person name="Avakyan M.R."/>
            <person name="Kadnikov V.V."/>
            <person name="Begmatov S."/>
            <person name="Beletsky A.V."/>
            <person name="Vlasova K.G."/>
            <person name="Novikov A.A."/>
            <person name="Shcherbakova V.A."/>
            <person name="Mardanov A.V."/>
            <person name="Ravin N.V."/>
        </authorList>
    </citation>
    <scope>NUCLEOTIDE SEQUENCE [LARGE SCALE GENOMIC DNA]</scope>
    <source>
        <strain evidence="3 4">L945</strain>
    </source>
</reference>
<dbReference type="Gene3D" id="1.10.1760.20">
    <property type="match status" value="1"/>
</dbReference>
<name>A0ABZ1C1E4_9FIRM</name>
<accession>A0ABZ1C1E4</accession>
<organism evidence="3 4">
    <name type="scientific">Carboxydichorda subterranea</name>
    <dbReference type="NCBI Taxonomy" id="3109565"/>
    <lineage>
        <taxon>Bacteria</taxon>
        <taxon>Bacillati</taxon>
        <taxon>Bacillota</taxon>
        <taxon>Limnochordia</taxon>
        <taxon>Limnochordales</taxon>
        <taxon>Geochordaceae</taxon>
        <taxon>Carboxydichorda</taxon>
    </lineage>
</organism>
<keyword evidence="2" id="KW-0472">Membrane</keyword>
<evidence type="ECO:0000256" key="2">
    <source>
        <dbReference type="SAM" id="Phobius"/>
    </source>
</evidence>
<protein>
    <submittedName>
        <fullName evidence="3">Energy coupling factor transporter S component ThiW</fullName>
    </submittedName>
</protein>
<feature type="transmembrane region" description="Helical" evidence="2">
    <location>
        <begin position="132"/>
        <end position="153"/>
    </location>
</feature>
<dbReference type="EMBL" id="CP141615">
    <property type="protein sequence ID" value="WRP18769.1"/>
    <property type="molecule type" value="Genomic_DNA"/>
</dbReference>
<dbReference type="Pfam" id="PF09512">
    <property type="entry name" value="ThiW"/>
    <property type="match status" value="1"/>
</dbReference>
<feature type="transmembrane region" description="Helical" evidence="2">
    <location>
        <begin position="41"/>
        <end position="64"/>
    </location>
</feature>
<evidence type="ECO:0000313" key="4">
    <source>
        <dbReference type="Proteomes" id="UP001332192"/>
    </source>
</evidence>
<keyword evidence="2" id="KW-1133">Transmembrane helix</keyword>
<evidence type="ECO:0000313" key="3">
    <source>
        <dbReference type="EMBL" id="WRP18769.1"/>
    </source>
</evidence>
<gene>
    <name evidence="3" type="primary">thiW</name>
    <name evidence="3" type="ORF">U7230_07195</name>
</gene>
<dbReference type="RefSeq" id="WP_324718041.1">
    <property type="nucleotide sequence ID" value="NZ_CP141615.1"/>
</dbReference>
<keyword evidence="4" id="KW-1185">Reference proteome</keyword>
<feature type="transmembrane region" description="Helical" evidence="2">
    <location>
        <begin position="165"/>
        <end position="189"/>
    </location>
</feature>
<feature type="transmembrane region" description="Helical" evidence="2">
    <location>
        <begin position="76"/>
        <end position="99"/>
    </location>
</feature>
<sequence length="220" mass="22362">MSLRGDVGKPAATAASGPLGRLQVPEPRRPDDRAKAPGPTAAVAIGGLLVAVGTVSAHLIWFPAGVARAFPVQHAINVLAAVMLGPGPAIGIAVAIGVLRNLLGAGTPLAFPGAMIGAALAGLAFRRTGRIAAAVAGEVLGTGVLGALVAYPVARWLLGHEATAFFYVLPFSVSSAAGALTAAALLATLKRSGVWGSRWPSLPRTRPDTRCLQPTRPRRR</sequence>
<dbReference type="Proteomes" id="UP001332192">
    <property type="component" value="Chromosome"/>
</dbReference>
<proteinExistence type="predicted"/>
<dbReference type="NCBIfam" id="TIGR02359">
    <property type="entry name" value="thiW"/>
    <property type="match status" value="1"/>
</dbReference>
<keyword evidence="2" id="KW-0812">Transmembrane</keyword>
<evidence type="ECO:0000256" key="1">
    <source>
        <dbReference type="SAM" id="MobiDB-lite"/>
    </source>
</evidence>
<feature type="compositionally biased region" description="Basic and acidic residues" evidence="1">
    <location>
        <begin position="26"/>
        <end position="35"/>
    </location>
</feature>